<name>A0A7X9S0A3_9BACT</name>
<evidence type="ECO:0000256" key="1">
    <source>
        <dbReference type="SAM" id="SignalP"/>
    </source>
</evidence>
<keyword evidence="3" id="KW-1185">Reference proteome</keyword>
<feature type="chain" id="PRO_5030921183" evidence="1">
    <location>
        <begin position="21"/>
        <end position="201"/>
    </location>
</feature>
<keyword evidence="1" id="KW-0732">Signal</keyword>
<evidence type="ECO:0000313" key="3">
    <source>
        <dbReference type="Proteomes" id="UP000576082"/>
    </source>
</evidence>
<proteinExistence type="predicted"/>
<dbReference type="EMBL" id="JABANE010000131">
    <property type="protein sequence ID" value="NME72077.1"/>
    <property type="molecule type" value="Genomic_DNA"/>
</dbReference>
<sequence length="201" mass="23344">MKLKITFNLIFLILPFISTAQGLKNKDHVIEQFMLNPRDTVMWECYMGKSWNAMNIFEKEQCVELSKRYSENLKKKLTEQKISFDEIKTRSFDSEVDSIEALATKILTNDLLKEEKELEQTAKLAAEASVAELKSLSQNTKKNLLLIEEILKSKTSELNIEYQGINSENGEEVLSWIKMYGQKIYTETYKQIIDSNAPQRE</sequence>
<organism evidence="2 3">
    <name type="scientific">Flammeovirga aprica JL-4</name>
    <dbReference type="NCBI Taxonomy" id="694437"/>
    <lineage>
        <taxon>Bacteria</taxon>
        <taxon>Pseudomonadati</taxon>
        <taxon>Bacteroidota</taxon>
        <taxon>Cytophagia</taxon>
        <taxon>Cytophagales</taxon>
        <taxon>Flammeovirgaceae</taxon>
        <taxon>Flammeovirga</taxon>
    </lineage>
</organism>
<feature type="signal peptide" evidence="1">
    <location>
        <begin position="1"/>
        <end position="20"/>
    </location>
</feature>
<accession>A0A7X9S0A3</accession>
<reference evidence="2 3" key="1">
    <citation type="submission" date="2020-04" db="EMBL/GenBank/DDBJ databases">
        <title>Flammeovirga sp. SR4, a novel species isolated from seawater.</title>
        <authorList>
            <person name="Wang X."/>
        </authorList>
    </citation>
    <scope>NUCLEOTIDE SEQUENCE [LARGE SCALE GENOMIC DNA]</scope>
    <source>
        <strain evidence="2 3">ATCC 23126</strain>
    </source>
</reference>
<dbReference type="AlphaFoldDB" id="A0A7X9S0A3"/>
<dbReference type="Proteomes" id="UP000576082">
    <property type="component" value="Unassembled WGS sequence"/>
</dbReference>
<comment type="caution">
    <text evidence="2">The sequence shown here is derived from an EMBL/GenBank/DDBJ whole genome shotgun (WGS) entry which is preliminary data.</text>
</comment>
<evidence type="ECO:0000313" key="2">
    <source>
        <dbReference type="EMBL" id="NME72077.1"/>
    </source>
</evidence>
<gene>
    <name evidence="2" type="ORF">HHU12_29210</name>
</gene>
<protein>
    <submittedName>
        <fullName evidence="2">Uncharacterized protein</fullName>
    </submittedName>
</protein>
<dbReference type="RefSeq" id="WP_169660271.1">
    <property type="nucleotide sequence ID" value="NZ_JABANE010000131.1"/>
</dbReference>